<feature type="chain" id="PRO_5031344402" description="WW domain-containing protein" evidence="2">
    <location>
        <begin position="22"/>
        <end position="263"/>
    </location>
</feature>
<feature type="region of interest" description="Disordered" evidence="1">
    <location>
        <begin position="70"/>
        <end position="118"/>
    </location>
</feature>
<gene>
    <name evidence="4" type="ORF">LGLO00237_LOCUS11139</name>
</gene>
<feature type="signal peptide" evidence="2">
    <location>
        <begin position="1"/>
        <end position="21"/>
    </location>
</feature>
<proteinExistence type="predicted"/>
<dbReference type="AlphaFoldDB" id="A0A7S3YRB1"/>
<dbReference type="Gene3D" id="2.20.70.10">
    <property type="match status" value="2"/>
</dbReference>
<reference evidence="4" key="1">
    <citation type="submission" date="2021-01" db="EMBL/GenBank/DDBJ databases">
        <authorList>
            <person name="Corre E."/>
            <person name="Pelletier E."/>
            <person name="Niang G."/>
            <person name="Scheremetjew M."/>
            <person name="Finn R."/>
            <person name="Kale V."/>
            <person name="Holt S."/>
            <person name="Cochrane G."/>
            <person name="Meng A."/>
            <person name="Brown T."/>
            <person name="Cohen L."/>
        </authorList>
    </citation>
    <scope>NUCLEOTIDE SEQUENCE</scope>
    <source>
        <strain evidence="4">CCCM811</strain>
    </source>
</reference>
<protein>
    <recommendedName>
        <fullName evidence="3">WW domain-containing protein</fullName>
    </recommendedName>
</protein>
<dbReference type="PROSITE" id="PS50020">
    <property type="entry name" value="WW_DOMAIN_2"/>
    <property type="match status" value="2"/>
</dbReference>
<evidence type="ECO:0000313" key="4">
    <source>
        <dbReference type="EMBL" id="CAE0659563.1"/>
    </source>
</evidence>
<feature type="domain" description="WW" evidence="3">
    <location>
        <begin position="106"/>
        <end position="140"/>
    </location>
</feature>
<dbReference type="InterPro" id="IPR001202">
    <property type="entry name" value="WW_dom"/>
</dbReference>
<evidence type="ECO:0000259" key="3">
    <source>
        <dbReference type="PROSITE" id="PS50020"/>
    </source>
</evidence>
<feature type="domain" description="WW" evidence="3">
    <location>
        <begin position="40"/>
        <end position="74"/>
    </location>
</feature>
<dbReference type="PROSITE" id="PS01159">
    <property type="entry name" value="WW_DOMAIN_1"/>
    <property type="match status" value="1"/>
</dbReference>
<dbReference type="Pfam" id="PF00397">
    <property type="entry name" value="WW"/>
    <property type="match status" value="2"/>
</dbReference>
<organism evidence="4">
    <name type="scientific">Lotharella globosa</name>
    <dbReference type="NCBI Taxonomy" id="91324"/>
    <lineage>
        <taxon>Eukaryota</taxon>
        <taxon>Sar</taxon>
        <taxon>Rhizaria</taxon>
        <taxon>Cercozoa</taxon>
        <taxon>Chlorarachniophyceae</taxon>
        <taxon>Lotharella</taxon>
    </lineage>
</organism>
<name>A0A7S3YRB1_9EUKA</name>
<evidence type="ECO:0000256" key="2">
    <source>
        <dbReference type="SAM" id="SignalP"/>
    </source>
</evidence>
<accession>A0A7S3YRB1</accession>
<dbReference type="SMART" id="SM00456">
    <property type="entry name" value="WW"/>
    <property type="match status" value="2"/>
</dbReference>
<dbReference type="PANTHER" id="PTHR47852">
    <property type="entry name" value="OS06G0298400 PROTEIN"/>
    <property type="match status" value="1"/>
</dbReference>
<keyword evidence="2" id="KW-0732">Signal</keyword>
<dbReference type="SUPFAM" id="SSF51045">
    <property type="entry name" value="WW domain"/>
    <property type="match status" value="2"/>
</dbReference>
<feature type="compositionally biased region" description="Basic and acidic residues" evidence="1">
    <location>
        <begin position="73"/>
        <end position="91"/>
    </location>
</feature>
<dbReference type="CDD" id="cd00201">
    <property type="entry name" value="WW"/>
    <property type="match status" value="2"/>
</dbReference>
<dbReference type="InterPro" id="IPR036020">
    <property type="entry name" value="WW_dom_sf"/>
</dbReference>
<sequence length="263" mass="28400">MARVGSVLAITLLAVSRGSLADPVDLSSESTIAFGASNPMKDPTAWKSVLDKDSGKVYYYNRVTHTTTWDEPDILRNDPPKSEEPQSKQGHEQQQQQQQHSEKHPSKPTNPWRARKDPKSKATYYYNTITKQVSWSKPADFGGAPAPTVTISTLRSQTGLCAADGTQNLTSSYRTVTYDSGSFVVFDASSGEMRATGKITGSGVSGASSAFHGGCLEGDTWANNPCTCHTVASEGTTFVSCEVSRSSSKFVCTGIYSYVFSYT</sequence>
<dbReference type="EMBL" id="HBIV01015258">
    <property type="protein sequence ID" value="CAE0659563.1"/>
    <property type="molecule type" value="Transcribed_RNA"/>
</dbReference>
<dbReference type="PANTHER" id="PTHR47852:SF2">
    <property type="entry name" value="WW DOMAIN-CONTAINING PROTEIN"/>
    <property type="match status" value="1"/>
</dbReference>
<evidence type="ECO:0000256" key="1">
    <source>
        <dbReference type="SAM" id="MobiDB-lite"/>
    </source>
</evidence>